<feature type="compositionally biased region" description="Low complexity" evidence="1">
    <location>
        <begin position="141"/>
        <end position="150"/>
    </location>
</feature>
<protein>
    <submittedName>
        <fullName evidence="2">Os03g0809400 protein</fullName>
    </submittedName>
</protein>
<gene>
    <name evidence="2" type="ordered locus">Os03g0809400</name>
</gene>
<evidence type="ECO:0000313" key="3">
    <source>
        <dbReference type="Proteomes" id="UP000000763"/>
    </source>
</evidence>
<reference evidence="3" key="2">
    <citation type="journal article" date="2008" name="Nucleic Acids Res.">
        <title>The rice annotation project database (RAP-DB): 2008 update.</title>
        <authorList>
            <consortium name="The rice annotation project (RAP)"/>
        </authorList>
    </citation>
    <scope>GENOME REANNOTATION</scope>
    <source>
        <strain evidence="3">cv. Nipponbare</strain>
    </source>
</reference>
<feature type="non-terminal residue" evidence="2">
    <location>
        <position position="1"/>
    </location>
</feature>
<dbReference type="Proteomes" id="UP000000763">
    <property type="component" value="Chromosome 3"/>
</dbReference>
<proteinExistence type="predicted"/>
<evidence type="ECO:0000256" key="1">
    <source>
        <dbReference type="SAM" id="MobiDB-lite"/>
    </source>
</evidence>
<name>C7J034_ORYSJ</name>
<dbReference type="EMBL" id="AP008209">
    <property type="protein sequence ID" value="BAH92411.1"/>
    <property type="molecule type" value="Genomic_DNA"/>
</dbReference>
<accession>C7J034</accession>
<evidence type="ECO:0000313" key="2">
    <source>
        <dbReference type="EMBL" id="BAH92411.1"/>
    </source>
</evidence>
<dbReference type="KEGG" id="dosa:Os03g0809400"/>
<reference evidence="2 3" key="1">
    <citation type="journal article" date="2005" name="Nature">
        <title>The map-based sequence of the rice genome.</title>
        <authorList>
            <consortium name="International rice genome sequencing project (IRGSP)"/>
            <person name="Matsumoto T."/>
            <person name="Wu J."/>
            <person name="Kanamori H."/>
            <person name="Katayose Y."/>
            <person name="Fujisawa M."/>
            <person name="Namiki N."/>
            <person name="Mizuno H."/>
            <person name="Yamamoto K."/>
            <person name="Antonio B.A."/>
            <person name="Baba T."/>
            <person name="Sakata K."/>
            <person name="Nagamura Y."/>
            <person name="Aoki H."/>
            <person name="Arikawa K."/>
            <person name="Arita K."/>
            <person name="Bito T."/>
            <person name="Chiden Y."/>
            <person name="Fujitsuka N."/>
            <person name="Fukunaka R."/>
            <person name="Hamada M."/>
            <person name="Harada C."/>
            <person name="Hayashi A."/>
            <person name="Hijishita S."/>
            <person name="Honda M."/>
            <person name="Hosokawa S."/>
            <person name="Ichikawa Y."/>
            <person name="Idonuma A."/>
            <person name="Iijima M."/>
            <person name="Ikeda M."/>
            <person name="Ikeno M."/>
            <person name="Ito K."/>
            <person name="Ito S."/>
            <person name="Ito T."/>
            <person name="Ito Y."/>
            <person name="Ito Y."/>
            <person name="Iwabuchi A."/>
            <person name="Kamiya K."/>
            <person name="Karasawa W."/>
            <person name="Kurita K."/>
            <person name="Katagiri S."/>
            <person name="Kikuta A."/>
            <person name="Kobayashi H."/>
            <person name="Kobayashi N."/>
            <person name="Machita K."/>
            <person name="Maehara T."/>
            <person name="Masukawa M."/>
            <person name="Mizubayashi T."/>
            <person name="Mukai Y."/>
            <person name="Nagasaki H."/>
            <person name="Nagata Y."/>
            <person name="Naito S."/>
            <person name="Nakashima M."/>
            <person name="Nakama Y."/>
            <person name="Nakamichi Y."/>
            <person name="Nakamura M."/>
            <person name="Meguro A."/>
            <person name="Negishi M."/>
            <person name="Ohta I."/>
            <person name="Ohta T."/>
            <person name="Okamoto M."/>
            <person name="Ono N."/>
            <person name="Saji S."/>
            <person name="Sakaguchi M."/>
            <person name="Sakai K."/>
            <person name="Shibata M."/>
            <person name="Shimokawa T."/>
            <person name="Song J."/>
            <person name="Takazaki Y."/>
            <person name="Terasawa K."/>
            <person name="Tsugane M."/>
            <person name="Tsuji K."/>
            <person name="Ueda S."/>
            <person name="Waki K."/>
            <person name="Yamagata H."/>
            <person name="Yamamoto M."/>
            <person name="Yamamoto S."/>
            <person name="Yamane H."/>
            <person name="Yoshiki S."/>
            <person name="Yoshihara R."/>
            <person name="Yukawa K."/>
            <person name="Zhong H."/>
            <person name="Yano M."/>
            <person name="Yuan Q."/>
            <person name="Ouyang S."/>
            <person name="Liu J."/>
            <person name="Jones K.M."/>
            <person name="Gansberger K."/>
            <person name="Moffat K."/>
            <person name="Hill J."/>
            <person name="Bera J."/>
            <person name="Fadrosh D."/>
            <person name="Jin S."/>
            <person name="Johri S."/>
            <person name="Kim M."/>
            <person name="Overton L."/>
            <person name="Reardon M."/>
            <person name="Tsitrin T."/>
            <person name="Vuong H."/>
            <person name="Weaver B."/>
            <person name="Ciecko A."/>
            <person name="Tallon L."/>
            <person name="Jackson J."/>
            <person name="Pai G."/>
            <person name="Aken S.V."/>
            <person name="Utterback T."/>
            <person name="Reidmuller S."/>
            <person name="Feldblyum T."/>
            <person name="Hsiao J."/>
            <person name="Zismann V."/>
            <person name="Iobst S."/>
            <person name="de Vazeille A.R."/>
            <person name="Buell C.R."/>
            <person name="Ying K."/>
            <person name="Li Y."/>
            <person name="Lu T."/>
            <person name="Huang Y."/>
            <person name="Zhao Q."/>
            <person name="Feng Q."/>
            <person name="Zhang L."/>
            <person name="Zhu J."/>
            <person name="Weng Q."/>
            <person name="Mu J."/>
            <person name="Lu Y."/>
            <person name="Fan D."/>
            <person name="Liu Y."/>
            <person name="Guan J."/>
            <person name="Zhang Y."/>
            <person name="Yu S."/>
            <person name="Liu X."/>
            <person name="Zhang Y."/>
            <person name="Hong G."/>
            <person name="Han B."/>
            <person name="Choisne N."/>
            <person name="Demange N."/>
            <person name="Orjeda G."/>
            <person name="Samain S."/>
            <person name="Cattolico L."/>
            <person name="Pelletier E."/>
            <person name="Couloux A."/>
            <person name="Segurens B."/>
            <person name="Wincker P."/>
            <person name="D'Hont A."/>
            <person name="Scarpelli C."/>
            <person name="Weissenbach J."/>
            <person name="Salanoubat M."/>
            <person name="Quetier F."/>
            <person name="Yu Y."/>
            <person name="Kim H.R."/>
            <person name="Rambo T."/>
            <person name="Currie J."/>
            <person name="Collura K."/>
            <person name="Luo M."/>
            <person name="Yang T."/>
            <person name="Ammiraju J.S.S."/>
            <person name="Engler F."/>
            <person name="Soderlund C."/>
            <person name="Wing R.A."/>
            <person name="Palmer L.E."/>
            <person name="de la Bastide M."/>
            <person name="Spiegel L."/>
            <person name="Nascimento L."/>
            <person name="Zutavern T."/>
            <person name="O'Shaughnessy A."/>
            <person name="Dike S."/>
            <person name="Dedhia N."/>
            <person name="Preston R."/>
            <person name="Balija V."/>
            <person name="McCombie W.R."/>
            <person name="Chow T."/>
            <person name="Chen H."/>
            <person name="Chung M."/>
            <person name="Chen C."/>
            <person name="Shaw J."/>
            <person name="Wu H."/>
            <person name="Hsiao K."/>
            <person name="Chao Y."/>
            <person name="Chu M."/>
            <person name="Cheng C."/>
            <person name="Hour A."/>
            <person name="Lee P."/>
            <person name="Lin S."/>
            <person name="Lin Y."/>
            <person name="Liou J."/>
            <person name="Liu S."/>
            <person name="Hsing Y."/>
            <person name="Raghuvanshi S."/>
            <person name="Mohanty A."/>
            <person name="Bharti A.K."/>
            <person name="Gaur A."/>
            <person name="Gupta V."/>
            <person name="Kumar D."/>
            <person name="Ravi V."/>
            <person name="Vij S."/>
            <person name="Kapur A."/>
            <person name="Khurana P."/>
            <person name="Khurana P."/>
            <person name="Khurana J.P."/>
            <person name="Tyagi A.K."/>
            <person name="Gaikwad K."/>
            <person name="Singh A."/>
            <person name="Dalal V."/>
            <person name="Srivastava S."/>
            <person name="Dixit A."/>
            <person name="Pal A.K."/>
            <person name="Ghazi I.A."/>
            <person name="Yadav M."/>
            <person name="Pandit A."/>
            <person name="Bhargava A."/>
            <person name="Sureshbabu K."/>
            <person name="Batra K."/>
            <person name="Sharma T.R."/>
            <person name="Mohapatra T."/>
            <person name="Singh N.K."/>
            <person name="Messing J."/>
            <person name="Nelson A.B."/>
            <person name="Fuks G."/>
            <person name="Kavchok S."/>
            <person name="Keizer G."/>
            <person name="Linton E."/>
            <person name="Llaca V."/>
            <person name="Song R."/>
            <person name="Tanyolac B."/>
            <person name="Young S."/>
            <person name="Ho-Il K."/>
            <person name="Hahn J.H."/>
            <person name="Sangsakoo G."/>
            <person name="Vanavichit A."/>
            <person name="de Mattos Luiz.A.T."/>
            <person name="Zimmer P.D."/>
            <person name="Malone G."/>
            <person name="Dellagostin O."/>
            <person name="de Oliveira A.C."/>
            <person name="Bevan M."/>
            <person name="Bancroft I."/>
            <person name="Minx P."/>
            <person name="Cordum H."/>
            <person name="Wilson R."/>
            <person name="Cheng Z."/>
            <person name="Jin W."/>
            <person name="Jiang J."/>
            <person name="Leong S.A."/>
            <person name="Iwama H."/>
            <person name="Gojobori T."/>
            <person name="Itoh T."/>
            <person name="Niimura Y."/>
            <person name="Fujii Y."/>
            <person name="Habara T."/>
            <person name="Sakai H."/>
            <person name="Sato Y."/>
            <person name="Wilson G."/>
            <person name="Kumar K."/>
            <person name="McCouch S."/>
            <person name="Juretic N."/>
            <person name="Hoen D."/>
            <person name="Wright S."/>
            <person name="Bruskiewich R."/>
            <person name="Bureau T."/>
            <person name="Miyao A."/>
            <person name="Hirochika H."/>
            <person name="Nishikawa T."/>
            <person name="Kadowaki K."/>
            <person name="Sugiura M."/>
            <person name="Burr B."/>
            <person name="Sasaki T."/>
        </authorList>
    </citation>
    <scope>NUCLEOTIDE SEQUENCE [LARGE SCALE GENOMIC DNA]</scope>
    <source>
        <strain evidence="3">cv. Nipponbare</strain>
    </source>
</reference>
<feature type="region of interest" description="Disordered" evidence="1">
    <location>
        <begin position="141"/>
        <end position="173"/>
    </location>
</feature>
<organism evidence="2 3">
    <name type="scientific">Oryza sativa subsp. japonica</name>
    <name type="common">Rice</name>
    <dbReference type="NCBI Taxonomy" id="39947"/>
    <lineage>
        <taxon>Eukaryota</taxon>
        <taxon>Viridiplantae</taxon>
        <taxon>Streptophyta</taxon>
        <taxon>Embryophyta</taxon>
        <taxon>Tracheophyta</taxon>
        <taxon>Spermatophyta</taxon>
        <taxon>Magnoliopsida</taxon>
        <taxon>Liliopsida</taxon>
        <taxon>Poales</taxon>
        <taxon>Poaceae</taxon>
        <taxon>BOP clade</taxon>
        <taxon>Oryzoideae</taxon>
        <taxon>Oryzeae</taxon>
        <taxon>Oryzinae</taxon>
        <taxon>Oryza</taxon>
        <taxon>Oryza sativa</taxon>
    </lineage>
</organism>
<dbReference type="AlphaFoldDB" id="C7J034"/>
<sequence length="173" mass="19064">LILVPFSSHHAEQLWFLSHSISSSTAAGTLPCHGRSRARSVHRRSDIIAVPAYLDQAGPSCRASVFASTSSPFSFKNLEGWYYECGDRLPSSSPPVAVAIVDFASSGEPLSDSSRIHHPWDLTNPMKTHACQFDEWIEPLPSSRSSTPSPDHLLHRCRSPDFPASRSRFGEHP</sequence>